<dbReference type="InterPro" id="IPR036779">
    <property type="entry name" value="LysM_dom_sf"/>
</dbReference>
<dbReference type="PANTHER" id="PTHR34997">
    <property type="entry name" value="AM15"/>
    <property type="match status" value="1"/>
</dbReference>
<proteinExistence type="predicted"/>
<dbReference type="SUPFAM" id="SSF54106">
    <property type="entry name" value="LysM domain"/>
    <property type="match status" value="1"/>
</dbReference>
<dbReference type="CDD" id="cd00118">
    <property type="entry name" value="LysM"/>
    <property type="match status" value="1"/>
</dbReference>
<evidence type="ECO:0000313" key="4">
    <source>
        <dbReference type="EMBL" id="OKP13604.1"/>
    </source>
</evidence>
<evidence type="ECO:0000256" key="1">
    <source>
        <dbReference type="ARBA" id="ARBA00022669"/>
    </source>
</evidence>
<dbReference type="Gene3D" id="3.10.350.10">
    <property type="entry name" value="LysM domain"/>
    <property type="match status" value="2"/>
</dbReference>
<dbReference type="Gene3D" id="2.160.20.10">
    <property type="entry name" value="Single-stranded right-handed beta-helix, Pectin lyase-like"/>
    <property type="match status" value="1"/>
</dbReference>
<reference evidence="4 5" key="1">
    <citation type="submission" date="2016-10" db="EMBL/GenBank/DDBJ databases">
        <title>Genome sequence of the ascomycete fungus Penicillium subrubescens.</title>
        <authorList>
            <person name="De Vries R.P."/>
            <person name="Peng M."/>
            <person name="Dilokpimol A."/>
            <person name="Hilden K."/>
            <person name="Makela M.R."/>
            <person name="Grigoriev I."/>
            <person name="Riley R."/>
            <person name="Granchi Z."/>
        </authorList>
    </citation>
    <scope>NUCLEOTIDE SEQUENCE [LARGE SCALE GENOMIC DNA]</scope>
    <source>
        <strain evidence="4 5">CBS 132785</strain>
    </source>
</reference>
<dbReference type="AlphaFoldDB" id="A0A1Q5UMC0"/>
<evidence type="ECO:0000256" key="2">
    <source>
        <dbReference type="ARBA" id="ARBA00023026"/>
    </source>
</evidence>
<dbReference type="EMBL" id="MNBE01000128">
    <property type="protein sequence ID" value="OKP13604.1"/>
    <property type="molecule type" value="Genomic_DNA"/>
</dbReference>
<dbReference type="Proteomes" id="UP000186955">
    <property type="component" value="Unassembled WGS sequence"/>
</dbReference>
<keyword evidence="2" id="KW-0843">Virulence</keyword>
<evidence type="ECO:0000313" key="5">
    <source>
        <dbReference type="Proteomes" id="UP000186955"/>
    </source>
</evidence>
<dbReference type="InterPro" id="IPR012334">
    <property type="entry name" value="Pectin_lyas_fold"/>
</dbReference>
<dbReference type="InterPro" id="IPR011050">
    <property type="entry name" value="Pectin_lyase_fold/virulence"/>
</dbReference>
<sequence length="521" mass="57220">MNLYRKLSGLLGSRWPEAPAFVDNLMSDPDAYVCAIHWRVAQGTSLENIEFYMLADTTQQDAIVDTVVSKTLIAGGNEVFVDNWGFGMLSTESGNSSFINGQPIVSMNRTSSLLAETGYVNSNYFTRRRPKYHDLGTAQIMDVKAMWAKGDSTTDDGPVLNSILQTAANLSSSAYFPFGVCVIQDTLKIPQGSRIIVQAWSQIMAKGSKFEHELFSRVGVKKVIDGFTEVDFHYEMPKVELCSYCNVKKYCVMQSSPFSVYNTGLDLSYKETLEFIYATCPGKSGPTEIHAPVITLPEDPVSCFTEAIYTTKNGDTCDSIAQTHSVASAALREFNSKLHHNCTEITVGIDLCLPLTCDTPYILQNGDTCESIEFVQDLDIGTVRRYNPWINFWCDNLQTTIWTNGRTICLTPQVGYYNITDPIPGELIAPGESTGYTGTAIPPPSNATVANGTTLYCGRWYEVSSADDTCVSICTSHGITIGLFRALPELAPQVVPGCCELDSPIAWDLFTCGTRAAPMMN</sequence>
<name>A0A1Q5UMC0_9EURO</name>
<protein>
    <submittedName>
        <fullName evidence="4">Glucan endo-1,3-beta-glucosidase BGN13.1</fullName>
    </submittedName>
</protein>
<comment type="caution">
    <text evidence="4">The sequence shown here is derived from an EMBL/GenBank/DDBJ whole genome shotgun (WGS) entry which is preliminary data.</text>
</comment>
<dbReference type="SMART" id="SM00257">
    <property type="entry name" value="LysM"/>
    <property type="match status" value="2"/>
</dbReference>
<evidence type="ECO:0000259" key="3">
    <source>
        <dbReference type="PROSITE" id="PS51782"/>
    </source>
</evidence>
<gene>
    <name evidence="4" type="ORF">PENSUB_795</name>
</gene>
<accession>A0A1Q5UMC0</accession>
<dbReference type="SUPFAM" id="SSF51126">
    <property type="entry name" value="Pectin lyase-like"/>
    <property type="match status" value="1"/>
</dbReference>
<organism evidence="4 5">
    <name type="scientific">Penicillium subrubescens</name>
    <dbReference type="NCBI Taxonomy" id="1316194"/>
    <lineage>
        <taxon>Eukaryota</taxon>
        <taxon>Fungi</taxon>
        <taxon>Dikarya</taxon>
        <taxon>Ascomycota</taxon>
        <taxon>Pezizomycotina</taxon>
        <taxon>Eurotiomycetes</taxon>
        <taxon>Eurotiomycetidae</taxon>
        <taxon>Eurotiales</taxon>
        <taxon>Aspergillaceae</taxon>
        <taxon>Penicillium</taxon>
    </lineage>
</organism>
<dbReference type="STRING" id="1316194.A0A1Q5UMC0"/>
<dbReference type="InterPro" id="IPR018392">
    <property type="entry name" value="LysM"/>
</dbReference>
<keyword evidence="1" id="KW-0147">Chitin-binding</keyword>
<dbReference type="Pfam" id="PF01476">
    <property type="entry name" value="LysM"/>
    <property type="match status" value="1"/>
</dbReference>
<dbReference type="PROSITE" id="PS51782">
    <property type="entry name" value="LYSM"/>
    <property type="match status" value="1"/>
</dbReference>
<dbReference type="PANTHER" id="PTHR34997:SF16">
    <property type="entry name" value="LYSM DOMAIN-CONTAINING PROTEIN"/>
    <property type="match status" value="1"/>
</dbReference>
<dbReference type="GO" id="GO:0008061">
    <property type="term" value="F:chitin binding"/>
    <property type="evidence" value="ECO:0007669"/>
    <property type="project" value="UniProtKB-KW"/>
</dbReference>
<feature type="domain" description="LysM" evidence="3">
    <location>
        <begin position="307"/>
        <end position="353"/>
    </location>
</feature>
<keyword evidence="5" id="KW-1185">Reference proteome</keyword>
<dbReference type="InterPro" id="IPR052210">
    <property type="entry name" value="LysM1-like"/>
</dbReference>